<reference evidence="1 2" key="1">
    <citation type="submission" date="2020-04" db="EMBL/GenBank/DDBJ databases">
        <authorList>
            <person name="Hitch T.C.A."/>
            <person name="Wylensek D."/>
            <person name="Clavel T."/>
        </authorList>
    </citation>
    <scope>NUCLEOTIDE SEQUENCE [LARGE SCALE GENOMIC DNA]</scope>
    <source>
        <strain evidence="1 2">WB01_NA02</strain>
    </source>
</reference>
<dbReference type="AlphaFoldDB" id="A0A7X9XNS3"/>
<dbReference type="Proteomes" id="UP000587880">
    <property type="component" value="Unassembled WGS sequence"/>
</dbReference>
<sequence length="113" mass="13485">MNYFNICIDKTVSEIKDEVIKEYSKDCYRKEKDDDGSYIKPSIQRNIESALENYFDSYGDIPDEAIKEYEQIYDMLQERLLNELNVKEIHESMQPVPDDYYGLTEAQRNSEIY</sequence>
<comment type="caution">
    <text evidence="1">The sequence shown here is derived from an EMBL/GenBank/DDBJ whole genome shotgun (WGS) entry which is preliminary data.</text>
</comment>
<proteinExistence type="predicted"/>
<dbReference type="EMBL" id="JABAGD010000010">
    <property type="protein sequence ID" value="NMF04548.1"/>
    <property type="molecule type" value="Genomic_DNA"/>
</dbReference>
<protein>
    <submittedName>
        <fullName evidence="1">Uncharacterized protein</fullName>
    </submittedName>
</protein>
<accession>A0A7X9XNS3</accession>
<dbReference type="RefSeq" id="WP_168981543.1">
    <property type="nucleotide sequence ID" value="NZ_JABAGD010000010.1"/>
</dbReference>
<evidence type="ECO:0000313" key="2">
    <source>
        <dbReference type="Proteomes" id="UP000587880"/>
    </source>
</evidence>
<organism evidence="1 2">
    <name type="scientific">Clostridium beijerinckii</name>
    <name type="common">Clostridium MP</name>
    <dbReference type="NCBI Taxonomy" id="1520"/>
    <lineage>
        <taxon>Bacteria</taxon>
        <taxon>Bacillati</taxon>
        <taxon>Bacillota</taxon>
        <taxon>Clostridia</taxon>
        <taxon>Eubacteriales</taxon>
        <taxon>Clostridiaceae</taxon>
        <taxon>Clostridium</taxon>
    </lineage>
</organism>
<name>A0A7X9XNS3_CLOBE</name>
<evidence type="ECO:0000313" key="1">
    <source>
        <dbReference type="EMBL" id="NMF04548.1"/>
    </source>
</evidence>
<gene>
    <name evidence="1" type="ORF">HF849_07195</name>
</gene>